<organism evidence="1 2">
    <name type="scientific">Pseudocohnilembus persalinus</name>
    <name type="common">Ciliate</name>
    <dbReference type="NCBI Taxonomy" id="266149"/>
    <lineage>
        <taxon>Eukaryota</taxon>
        <taxon>Sar</taxon>
        <taxon>Alveolata</taxon>
        <taxon>Ciliophora</taxon>
        <taxon>Intramacronucleata</taxon>
        <taxon>Oligohymenophorea</taxon>
        <taxon>Scuticociliatia</taxon>
        <taxon>Philasterida</taxon>
        <taxon>Pseudocohnilembidae</taxon>
        <taxon>Pseudocohnilembus</taxon>
    </lineage>
</organism>
<gene>
    <name evidence="1" type="ORF">PPERSA_12741</name>
</gene>
<protein>
    <submittedName>
        <fullName evidence="1">Uncharacterized protein</fullName>
    </submittedName>
</protein>
<dbReference type="Proteomes" id="UP000054937">
    <property type="component" value="Unassembled WGS sequence"/>
</dbReference>
<sequence>MEQFLSSNNNYLLQRQNKYPFLNLVDTEQNFKIVWSLQHIFEIQKSQEELEQIKQQEYETFTIDTTYIKKGFFLIQFNSAQKNISLSVKFDISLKIPKFYKQYFILYNDGSFQLKNSDSIDIHEFEMEKIWGSNKISALERVFNFFAYISYFIGPLLQALEVITDILQILNYYETGHFKYAEAQISILCVENSREE</sequence>
<accession>A0A0V0QTP0</accession>
<dbReference type="InParanoid" id="A0A0V0QTP0"/>
<comment type="caution">
    <text evidence="1">The sequence shown here is derived from an EMBL/GenBank/DDBJ whole genome shotgun (WGS) entry which is preliminary data.</text>
</comment>
<reference evidence="1 2" key="1">
    <citation type="journal article" date="2015" name="Sci. Rep.">
        <title>Genome of the facultative scuticociliatosis pathogen Pseudocohnilembus persalinus provides insight into its virulence through horizontal gene transfer.</title>
        <authorList>
            <person name="Xiong J."/>
            <person name="Wang G."/>
            <person name="Cheng J."/>
            <person name="Tian M."/>
            <person name="Pan X."/>
            <person name="Warren A."/>
            <person name="Jiang C."/>
            <person name="Yuan D."/>
            <person name="Miao W."/>
        </authorList>
    </citation>
    <scope>NUCLEOTIDE SEQUENCE [LARGE SCALE GENOMIC DNA]</scope>
    <source>
        <strain evidence="1">36N120E</strain>
    </source>
</reference>
<evidence type="ECO:0000313" key="2">
    <source>
        <dbReference type="Proteomes" id="UP000054937"/>
    </source>
</evidence>
<evidence type="ECO:0000313" key="1">
    <source>
        <dbReference type="EMBL" id="KRX05563.1"/>
    </source>
</evidence>
<proteinExistence type="predicted"/>
<name>A0A0V0QTP0_PSEPJ</name>
<dbReference type="AlphaFoldDB" id="A0A0V0QTP0"/>
<keyword evidence="2" id="KW-1185">Reference proteome</keyword>
<dbReference type="EMBL" id="LDAU01000106">
    <property type="protein sequence ID" value="KRX05563.1"/>
    <property type="molecule type" value="Genomic_DNA"/>
</dbReference>